<evidence type="ECO:0000256" key="7">
    <source>
        <dbReference type="ARBA" id="ARBA00022982"/>
    </source>
</evidence>
<evidence type="ECO:0000256" key="2">
    <source>
        <dbReference type="ARBA" id="ARBA00004141"/>
    </source>
</evidence>
<dbReference type="InterPro" id="IPR043205">
    <property type="entry name" value="CYB561/CYBRD1-like"/>
</dbReference>
<evidence type="ECO:0000256" key="4">
    <source>
        <dbReference type="ARBA" id="ARBA00022617"/>
    </source>
</evidence>
<sequence length="279" mass="30749">MNWIVVIRWRISKEFIEELSSGAKRDESVVRDEDTWRASSGEGDEIKRKMALGVPAVPFTYVVHLLGFVAAILVLVWTIHFRGGLAWDSSNKALIFNIHPVLIVIGLIVLGGEAIISYKSLPLKKEVKKLIHLVLHAIALILGIIGIYTAFKFHNESGIANLYSLHSWLGIGVIVLYGIQWIYGFVIFFFPGGTPDIRRYSLPWHVLFGLSVYVLAVGTAALGFLEKLTFLENSGLAKYGSEAFLVNFTAVITILFGAFVVLSAIADAPAAATDDYEPI</sequence>
<evidence type="ECO:0000256" key="9">
    <source>
        <dbReference type="ARBA" id="ARBA00023004"/>
    </source>
</evidence>
<dbReference type="GO" id="GO:0016020">
    <property type="term" value="C:membrane"/>
    <property type="evidence" value="ECO:0007669"/>
    <property type="project" value="UniProtKB-SubCell"/>
</dbReference>
<dbReference type="Pfam" id="PF03188">
    <property type="entry name" value="Cytochrom_B561"/>
    <property type="match status" value="1"/>
</dbReference>
<evidence type="ECO:0000256" key="11">
    <source>
        <dbReference type="ARBA" id="ARBA00024225"/>
    </source>
</evidence>
<proteinExistence type="predicted"/>
<dbReference type="AlphaFoldDB" id="A0A371ICQ3"/>
<keyword evidence="7" id="KW-0249">Electron transport</keyword>
<reference evidence="15" key="1">
    <citation type="submission" date="2018-05" db="EMBL/GenBank/DDBJ databases">
        <title>Draft genome of Mucuna pruriens seed.</title>
        <authorList>
            <person name="Nnadi N.E."/>
            <person name="Vos R."/>
            <person name="Hasami M.H."/>
            <person name="Devisetty U.K."/>
            <person name="Aguiy J.C."/>
        </authorList>
    </citation>
    <scope>NUCLEOTIDE SEQUENCE [LARGE SCALE GENOMIC DNA]</scope>
    <source>
        <strain evidence="15">JCA_2017</strain>
    </source>
</reference>
<comment type="subcellular location">
    <subcellularLocation>
        <location evidence="2">Membrane</location>
        <topology evidence="2">Multi-pass membrane protein</topology>
    </subcellularLocation>
</comment>
<comment type="cofactor">
    <cofactor evidence="1">
        <name>heme b</name>
        <dbReference type="ChEBI" id="CHEBI:60344"/>
    </cofactor>
</comment>
<dbReference type="FunFam" id="1.20.120.1770:FF:000001">
    <property type="entry name" value="Cytochrome b reductase 1"/>
    <property type="match status" value="1"/>
</dbReference>
<dbReference type="Proteomes" id="UP000257109">
    <property type="component" value="Unassembled WGS sequence"/>
</dbReference>
<evidence type="ECO:0000256" key="13">
    <source>
        <dbReference type="SAM" id="Phobius"/>
    </source>
</evidence>
<keyword evidence="3" id="KW-0813">Transport</keyword>
<dbReference type="InterPro" id="IPR006593">
    <property type="entry name" value="Cyt_b561/ferric_Rdtase_TM"/>
</dbReference>
<evidence type="ECO:0000313" key="16">
    <source>
        <dbReference type="Proteomes" id="UP000257109"/>
    </source>
</evidence>
<gene>
    <name evidence="15" type="primary">CYB561A</name>
    <name evidence="15" type="ORF">CR513_02360</name>
</gene>
<comment type="caution">
    <text evidence="15">The sequence shown here is derived from an EMBL/GenBank/DDBJ whole genome shotgun (WGS) entry which is preliminary data.</text>
</comment>
<feature type="transmembrane region" description="Helical" evidence="13">
    <location>
        <begin position="202"/>
        <end position="224"/>
    </location>
</feature>
<dbReference type="CDD" id="cd08766">
    <property type="entry name" value="Cyt_b561_ACYB-1_like"/>
    <property type="match status" value="1"/>
</dbReference>
<dbReference type="PANTHER" id="PTHR10106">
    <property type="entry name" value="CYTOCHROME B561-RELATED"/>
    <property type="match status" value="1"/>
</dbReference>
<dbReference type="PROSITE" id="PS50939">
    <property type="entry name" value="CYTOCHROME_B561"/>
    <property type="match status" value="1"/>
</dbReference>
<keyword evidence="16" id="KW-1185">Reference proteome</keyword>
<dbReference type="Gene3D" id="1.20.120.1770">
    <property type="match status" value="1"/>
</dbReference>
<evidence type="ECO:0000256" key="5">
    <source>
        <dbReference type="ARBA" id="ARBA00022692"/>
    </source>
</evidence>
<evidence type="ECO:0000256" key="6">
    <source>
        <dbReference type="ARBA" id="ARBA00022723"/>
    </source>
</evidence>
<evidence type="ECO:0000256" key="8">
    <source>
        <dbReference type="ARBA" id="ARBA00022989"/>
    </source>
</evidence>
<accession>A0A371ICQ3</accession>
<feature type="domain" description="Cytochrome b561" evidence="14">
    <location>
        <begin position="62"/>
        <end position="265"/>
    </location>
</feature>
<evidence type="ECO:0000256" key="12">
    <source>
        <dbReference type="ARBA" id="ARBA00051575"/>
    </source>
</evidence>
<feature type="transmembrane region" description="Helical" evidence="13">
    <location>
        <begin position="168"/>
        <end position="190"/>
    </location>
</feature>
<evidence type="ECO:0000256" key="1">
    <source>
        <dbReference type="ARBA" id="ARBA00001970"/>
    </source>
</evidence>
<keyword evidence="10 13" id="KW-0472">Membrane</keyword>
<evidence type="ECO:0000256" key="3">
    <source>
        <dbReference type="ARBA" id="ARBA00022448"/>
    </source>
</evidence>
<dbReference type="EMBL" id="QJKJ01000403">
    <property type="protein sequence ID" value="RDY12803.1"/>
    <property type="molecule type" value="Genomic_DNA"/>
</dbReference>
<evidence type="ECO:0000256" key="10">
    <source>
        <dbReference type="ARBA" id="ARBA00023136"/>
    </source>
</evidence>
<feature type="transmembrane region" description="Helical" evidence="13">
    <location>
        <begin position="130"/>
        <end position="148"/>
    </location>
</feature>
<keyword evidence="6" id="KW-0479">Metal-binding</keyword>
<dbReference type="STRING" id="157652.A0A371ICQ3"/>
<keyword evidence="5 13" id="KW-0812">Transmembrane</keyword>
<feature type="non-terminal residue" evidence="15">
    <location>
        <position position="1"/>
    </location>
</feature>
<dbReference type="OrthoDB" id="907479at2759"/>
<feature type="transmembrane region" description="Helical" evidence="13">
    <location>
        <begin position="244"/>
        <end position="266"/>
    </location>
</feature>
<dbReference type="GO" id="GO:0046872">
    <property type="term" value="F:metal ion binding"/>
    <property type="evidence" value="ECO:0007669"/>
    <property type="project" value="UniProtKB-KW"/>
</dbReference>
<evidence type="ECO:0000313" key="15">
    <source>
        <dbReference type="EMBL" id="RDY12803.1"/>
    </source>
</evidence>
<keyword evidence="4" id="KW-0349">Heme</keyword>
<dbReference type="PANTHER" id="PTHR10106:SF22">
    <property type="entry name" value="TRANSMEMBRANE ASCORBATE FERRIREDUCTASE 1"/>
    <property type="match status" value="1"/>
</dbReference>
<comment type="catalytic activity">
    <reaction evidence="12">
        <text>Fe(3+)(out) + L-ascorbate(in) = monodehydro-L-ascorbate radical(in) + Fe(2+)(out) + H(+)</text>
        <dbReference type="Rhea" id="RHEA:30403"/>
        <dbReference type="ChEBI" id="CHEBI:15378"/>
        <dbReference type="ChEBI" id="CHEBI:29033"/>
        <dbReference type="ChEBI" id="CHEBI:29034"/>
        <dbReference type="ChEBI" id="CHEBI:38290"/>
        <dbReference type="ChEBI" id="CHEBI:59513"/>
        <dbReference type="EC" id="7.2.1.3"/>
    </reaction>
</comment>
<feature type="transmembrane region" description="Helical" evidence="13">
    <location>
        <begin position="98"/>
        <end position="118"/>
    </location>
</feature>
<dbReference type="GO" id="GO:0140571">
    <property type="term" value="F:transmembrane ascorbate ferrireductase activity"/>
    <property type="evidence" value="ECO:0007669"/>
    <property type="project" value="UniProtKB-EC"/>
</dbReference>
<protein>
    <recommendedName>
        <fullName evidence="11">ascorbate ferrireductase (transmembrane)</fullName>
        <ecNumber evidence="11">7.2.1.3</ecNumber>
    </recommendedName>
</protein>
<dbReference type="EC" id="7.2.1.3" evidence="11"/>
<keyword evidence="9" id="KW-0408">Iron</keyword>
<dbReference type="SMART" id="SM00665">
    <property type="entry name" value="B561"/>
    <property type="match status" value="1"/>
</dbReference>
<name>A0A371ICQ3_MUCPR</name>
<evidence type="ECO:0000259" key="14">
    <source>
        <dbReference type="PROSITE" id="PS50939"/>
    </source>
</evidence>
<keyword evidence="8 13" id="KW-1133">Transmembrane helix</keyword>
<organism evidence="15 16">
    <name type="scientific">Mucuna pruriens</name>
    <name type="common">Velvet bean</name>
    <name type="synonym">Dolichos pruriens</name>
    <dbReference type="NCBI Taxonomy" id="157652"/>
    <lineage>
        <taxon>Eukaryota</taxon>
        <taxon>Viridiplantae</taxon>
        <taxon>Streptophyta</taxon>
        <taxon>Embryophyta</taxon>
        <taxon>Tracheophyta</taxon>
        <taxon>Spermatophyta</taxon>
        <taxon>Magnoliopsida</taxon>
        <taxon>eudicotyledons</taxon>
        <taxon>Gunneridae</taxon>
        <taxon>Pentapetalae</taxon>
        <taxon>rosids</taxon>
        <taxon>fabids</taxon>
        <taxon>Fabales</taxon>
        <taxon>Fabaceae</taxon>
        <taxon>Papilionoideae</taxon>
        <taxon>50 kb inversion clade</taxon>
        <taxon>NPAAA clade</taxon>
        <taxon>indigoferoid/millettioid clade</taxon>
        <taxon>Phaseoleae</taxon>
        <taxon>Mucuna</taxon>
    </lineage>
</organism>
<feature type="transmembrane region" description="Helical" evidence="13">
    <location>
        <begin position="56"/>
        <end position="78"/>
    </location>
</feature>